<proteinExistence type="evidence at transcript level"/>
<name>B5M0M4_SIMVI</name>
<reference evidence="1" key="1">
    <citation type="journal article" date="2009" name="J. Proteome Res.">
        <title>Insight into the sialome of the Black Fly, Simulium vittatum.</title>
        <authorList>
            <person name="Andersen J.F."/>
            <person name="Pham V.M."/>
            <person name="Meng Z."/>
            <person name="Champagne D.E."/>
            <person name="Ribeiro J.M."/>
        </authorList>
    </citation>
    <scope>NUCLEOTIDE SEQUENCE</scope>
    <source>
        <tissue evidence="1">Salivary glands</tissue>
    </source>
</reference>
<sequence length="132" mass="14552">FEEEQSMLRRRVEVNEIKIAELRANNEYLMLHLRGSRMVNPVTVNTSQQPTTQVISATPMQVMATPQTQIIASSAPLAIQPTINTTQPISQIIGSQITLTPGITMTSQPSVIAMSQATQPIISYPVMTHMPH</sequence>
<dbReference type="EMBL" id="EU930210">
    <property type="protein sequence ID" value="ACH56838.1"/>
    <property type="molecule type" value="mRNA"/>
</dbReference>
<organism evidence="1">
    <name type="scientific">Simulium vittatum</name>
    <name type="common">Striped black fly</name>
    <dbReference type="NCBI Taxonomy" id="7192"/>
    <lineage>
        <taxon>Eukaryota</taxon>
        <taxon>Metazoa</taxon>
        <taxon>Ecdysozoa</taxon>
        <taxon>Arthropoda</taxon>
        <taxon>Hexapoda</taxon>
        <taxon>Insecta</taxon>
        <taxon>Pterygota</taxon>
        <taxon>Neoptera</taxon>
        <taxon>Endopterygota</taxon>
        <taxon>Diptera</taxon>
        <taxon>Nematocera</taxon>
        <taxon>Chironomoidea</taxon>
        <taxon>Simuliidae</taxon>
        <taxon>Simulium</taxon>
    </lineage>
</organism>
<evidence type="ECO:0000313" key="1">
    <source>
        <dbReference type="EMBL" id="ACH56838.1"/>
    </source>
</evidence>
<accession>B5M0M4</accession>
<protein>
    <submittedName>
        <fullName evidence="1">Uncharacterized protein</fullName>
    </submittedName>
</protein>
<dbReference type="AlphaFoldDB" id="B5M0M4"/>
<feature type="non-terminal residue" evidence="1">
    <location>
        <position position="1"/>
    </location>
</feature>